<proteinExistence type="predicted"/>
<feature type="non-terminal residue" evidence="2">
    <location>
        <position position="103"/>
    </location>
</feature>
<evidence type="ECO:0000313" key="2">
    <source>
        <dbReference type="EMBL" id="CAB0028094.1"/>
    </source>
</evidence>
<dbReference type="AlphaFoldDB" id="A0A6H5HUQ2"/>
<dbReference type="Proteomes" id="UP000479190">
    <property type="component" value="Unassembled WGS sequence"/>
</dbReference>
<gene>
    <name evidence="2" type="ORF">TBRA_LOCUS323</name>
</gene>
<keyword evidence="3" id="KW-1185">Reference proteome</keyword>
<accession>A0A6H5HUQ2</accession>
<feature type="compositionally biased region" description="Polar residues" evidence="1">
    <location>
        <begin position="91"/>
        <end position="103"/>
    </location>
</feature>
<evidence type="ECO:0000313" key="3">
    <source>
        <dbReference type="Proteomes" id="UP000479190"/>
    </source>
</evidence>
<protein>
    <submittedName>
        <fullName evidence="2">Uncharacterized protein</fullName>
    </submittedName>
</protein>
<reference evidence="2 3" key="1">
    <citation type="submission" date="2020-02" db="EMBL/GenBank/DDBJ databases">
        <authorList>
            <person name="Ferguson B K."/>
        </authorList>
    </citation>
    <scope>NUCLEOTIDE SEQUENCE [LARGE SCALE GENOMIC DNA]</scope>
</reference>
<organism evidence="2 3">
    <name type="scientific">Trichogramma brassicae</name>
    <dbReference type="NCBI Taxonomy" id="86971"/>
    <lineage>
        <taxon>Eukaryota</taxon>
        <taxon>Metazoa</taxon>
        <taxon>Ecdysozoa</taxon>
        <taxon>Arthropoda</taxon>
        <taxon>Hexapoda</taxon>
        <taxon>Insecta</taxon>
        <taxon>Pterygota</taxon>
        <taxon>Neoptera</taxon>
        <taxon>Endopterygota</taxon>
        <taxon>Hymenoptera</taxon>
        <taxon>Apocrita</taxon>
        <taxon>Proctotrupomorpha</taxon>
        <taxon>Chalcidoidea</taxon>
        <taxon>Trichogrammatidae</taxon>
        <taxon>Trichogramma</taxon>
    </lineage>
</organism>
<evidence type="ECO:0000256" key="1">
    <source>
        <dbReference type="SAM" id="MobiDB-lite"/>
    </source>
</evidence>
<name>A0A6H5HUQ2_9HYME</name>
<feature type="region of interest" description="Disordered" evidence="1">
    <location>
        <begin position="83"/>
        <end position="103"/>
    </location>
</feature>
<sequence length="103" mass="11541">MEADECSAERAKPPCRVTVRLLLQRQRDQKNSRSIQASPIFTLCTHAKVGRDDRKSEIHEDGCVQCRQRRSSCAAMWDSAGVRSRDEESRSLASPANTTTCTT</sequence>
<dbReference type="EMBL" id="CADCXV010000072">
    <property type="protein sequence ID" value="CAB0028094.1"/>
    <property type="molecule type" value="Genomic_DNA"/>
</dbReference>